<dbReference type="Proteomes" id="UP001597560">
    <property type="component" value="Unassembled WGS sequence"/>
</dbReference>
<keyword evidence="2" id="KW-1185">Reference proteome</keyword>
<proteinExistence type="predicted"/>
<gene>
    <name evidence="1" type="ORF">ACFS6J_13400</name>
</gene>
<evidence type="ECO:0000313" key="1">
    <source>
        <dbReference type="EMBL" id="MFD2962789.1"/>
    </source>
</evidence>
<dbReference type="RefSeq" id="WP_377611047.1">
    <property type="nucleotide sequence ID" value="NZ_JBHUPA010000007.1"/>
</dbReference>
<evidence type="ECO:0000313" key="2">
    <source>
        <dbReference type="Proteomes" id="UP001597560"/>
    </source>
</evidence>
<accession>A0ABW6B3K9</accession>
<comment type="caution">
    <text evidence="1">The sequence shown here is derived from an EMBL/GenBank/DDBJ whole genome shotgun (WGS) entry which is preliminary data.</text>
</comment>
<name>A0ABW6B3K9_9SPHI</name>
<organism evidence="1 2">
    <name type="scientific">Olivibacter jilunii</name>
    <dbReference type="NCBI Taxonomy" id="985016"/>
    <lineage>
        <taxon>Bacteria</taxon>
        <taxon>Pseudomonadati</taxon>
        <taxon>Bacteroidota</taxon>
        <taxon>Sphingobacteriia</taxon>
        <taxon>Sphingobacteriales</taxon>
        <taxon>Sphingobacteriaceae</taxon>
        <taxon>Olivibacter</taxon>
    </lineage>
</organism>
<sequence>MNNESKRILKAEWLKNGYDVALVNDVLDLMDNKARLAKDQEWVAIPDLRFLTCVKEHTHEHWQDLLNSEVDLRTVEDDIKLGVTFAFYTMDSKLAWER</sequence>
<dbReference type="EMBL" id="JBHUPA010000007">
    <property type="protein sequence ID" value="MFD2962789.1"/>
    <property type="molecule type" value="Genomic_DNA"/>
</dbReference>
<reference evidence="2" key="1">
    <citation type="journal article" date="2019" name="Int. J. Syst. Evol. Microbiol.">
        <title>The Global Catalogue of Microorganisms (GCM) 10K type strain sequencing project: providing services to taxonomists for standard genome sequencing and annotation.</title>
        <authorList>
            <consortium name="The Broad Institute Genomics Platform"/>
            <consortium name="The Broad Institute Genome Sequencing Center for Infectious Disease"/>
            <person name="Wu L."/>
            <person name="Ma J."/>
        </authorList>
    </citation>
    <scope>NUCLEOTIDE SEQUENCE [LARGE SCALE GENOMIC DNA]</scope>
    <source>
        <strain evidence="2">KCTC 23098</strain>
    </source>
</reference>
<protein>
    <submittedName>
        <fullName evidence="1">Uncharacterized protein</fullName>
    </submittedName>
</protein>